<evidence type="ECO:0000259" key="9">
    <source>
        <dbReference type="PROSITE" id="PS52029"/>
    </source>
</evidence>
<proteinExistence type="inferred from homology"/>
<dbReference type="SUPFAM" id="SSF141523">
    <property type="entry name" value="L,D-transpeptidase catalytic domain-like"/>
    <property type="match status" value="1"/>
</dbReference>
<reference evidence="10 11" key="1">
    <citation type="submission" date="2017-06" db="EMBL/GenBank/DDBJ databases">
        <title>Sequencing and comparative analysis of myxobacterial genomes.</title>
        <authorList>
            <person name="Rupp O."/>
            <person name="Goesmann A."/>
            <person name="Sogaard-Andersen L."/>
        </authorList>
    </citation>
    <scope>NUCLEOTIDE SEQUENCE [LARGE SCALE GENOMIC DNA]</scope>
    <source>
        <strain evidence="10 11">DSM 52655</strain>
    </source>
</reference>
<dbReference type="Proteomes" id="UP000217257">
    <property type="component" value="Chromosome"/>
</dbReference>
<dbReference type="GO" id="GO:0016740">
    <property type="term" value="F:transferase activity"/>
    <property type="evidence" value="ECO:0007669"/>
    <property type="project" value="UniProtKB-KW"/>
</dbReference>
<dbReference type="PANTHER" id="PTHR36699">
    <property type="entry name" value="LD-TRANSPEPTIDASE"/>
    <property type="match status" value="1"/>
</dbReference>
<dbReference type="GO" id="GO:0008360">
    <property type="term" value="P:regulation of cell shape"/>
    <property type="evidence" value="ECO:0007669"/>
    <property type="project" value="UniProtKB-UniRule"/>
</dbReference>
<keyword evidence="5 7" id="KW-0573">Peptidoglycan synthesis</keyword>
<evidence type="ECO:0000313" key="11">
    <source>
        <dbReference type="Proteomes" id="UP000217257"/>
    </source>
</evidence>
<keyword evidence="8" id="KW-0732">Signal</keyword>
<keyword evidence="6 7" id="KW-0961">Cell wall biogenesis/degradation</keyword>
<feature type="active site" description="Nucleophile" evidence="7">
    <location>
        <position position="150"/>
    </location>
</feature>
<comment type="pathway">
    <text evidence="1 7">Cell wall biogenesis; peptidoglycan biosynthesis.</text>
</comment>
<dbReference type="GO" id="GO:0071555">
    <property type="term" value="P:cell wall organization"/>
    <property type="evidence" value="ECO:0007669"/>
    <property type="project" value="UniProtKB-UniRule"/>
</dbReference>
<dbReference type="AlphaFoldDB" id="A0A250J9Z2"/>
<evidence type="ECO:0000256" key="7">
    <source>
        <dbReference type="PROSITE-ProRule" id="PRU01373"/>
    </source>
</evidence>
<dbReference type="RefSeq" id="WP_095988268.1">
    <property type="nucleotide sequence ID" value="NZ_CP022098.1"/>
</dbReference>
<feature type="signal peptide" evidence="8">
    <location>
        <begin position="1"/>
        <end position="19"/>
    </location>
</feature>
<evidence type="ECO:0000313" key="10">
    <source>
        <dbReference type="EMBL" id="ATB40393.1"/>
    </source>
</evidence>
<keyword evidence="3" id="KW-0808">Transferase</keyword>
<dbReference type="InterPro" id="IPR005490">
    <property type="entry name" value="LD_TPept_cat_dom"/>
</dbReference>
<dbReference type="UniPathway" id="UPA00219"/>
<comment type="similarity">
    <text evidence="2">Belongs to the YkuD family.</text>
</comment>
<dbReference type="KEGG" id="cfus:CYFUS_005842"/>
<dbReference type="PROSITE" id="PS52029">
    <property type="entry name" value="LD_TPASE"/>
    <property type="match status" value="1"/>
</dbReference>
<evidence type="ECO:0000256" key="5">
    <source>
        <dbReference type="ARBA" id="ARBA00022984"/>
    </source>
</evidence>
<feature type="domain" description="L,D-TPase catalytic" evidence="9">
    <location>
        <begin position="50"/>
        <end position="181"/>
    </location>
</feature>
<sequence length="247" mass="28002">MRRLWLWGLLVLGALPAGAADRVDRARRDKTAVVVKAFRDAGVAWPPEELFVRAFKHERQLEVWGGARGQPLRRVKTYPVCAASGVVGPKRREGDLQVPEGFYTLDQFNPYSNFHLSMRVSYPNESDRRLGQRPLGGAIYVHGNCVSIGCIAIEDGPIEELYLMVLEARARMKRDVPLHIFPRRLDAEGLKALESQPGATPELRAFWRGLEPGWRLFEQTRRPPRVTVDSRTGAYAIQPAHQDVRRK</sequence>
<dbReference type="CDD" id="cd16913">
    <property type="entry name" value="YkuD_like"/>
    <property type="match status" value="1"/>
</dbReference>
<evidence type="ECO:0000256" key="1">
    <source>
        <dbReference type="ARBA" id="ARBA00004752"/>
    </source>
</evidence>
<name>A0A250J9Z2_9BACT</name>
<dbReference type="InterPro" id="IPR038063">
    <property type="entry name" value="Transpep_catalytic_dom"/>
</dbReference>
<keyword evidence="4 7" id="KW-0133">Cell shape</keyword>
<dbReference type="EMBL" id="CP022098">
    <property type="protein sequence ID" value="ATB40393.1"/>
    <property type="molecule type" value="Genomic_DNA"/>
</dbReference>
<protein>
    <submittedName>
        <fullName evidence="10">Transpeptidase</fullName>
    </submittedName>
</protein>
<evidence type="ECO:0000256" key="4">
    <source>
        <dbReference type="ARBA" id="ARBA00022960"/>
    </source>
</evidence>
<evidence type="ECO:0000256" key="2">
    <source>
        <dbReference type="ARBA" id="ARBA00005992"/>
    </source>
</evidence>
<evidence type="ECO:0000256" key="3">
    <source>
        <dbReference type="ARBA" id="ARBA00022679"/>
    </source>
</evidence>
<dbReference type="GO" id="GO:0009252">
    <property type="term" value="P:peptidoglycan biosynthetic process"/>
    <property type="evidence" value="ECO:0007669"/>
    <property type="project" value="UniProtKB-UniPathway"/>
</dbReference>
<accession>A0A250J9Z2</accession>
<dbReference type="PANTHER" id="PTHR36699:SF1">
    <property type="entry name" value="L,D-TRANSPEPTIDASE YAFK-RELATED"/>
    <property type="match status" value="1"/>
</dbReference>
<gene>
    <name evidence="10" type="ORF">CYFUS_005842</name>
</gene>
<organism evidence="10 11">
    <name type="scientific">Cystobacter fuscus</name>
    <dbReference type="NCBI Taxonomy" id="43"/>
    <lineage>
        <taxon>Bacteria</taxon>
        <taxon>Pseudomonadati</taxon>
        <taxon>Myxococcota</taxon>
        <taxon>Myxococcia</taxon>
        <taxon>Myxococcales</taxon>
        <taxon>Cystobacterineae</taxon>
        <taxon>Archangiaceae</taxon>
        <taxon>Cystobacter</taxon>
    </lineage>
</organism>
<dbReference type="Pfam" id="PF03734">
    <property type="entry name" value="YkuD"/>
    <property type="match status" value="1"/>
</dbReference>
<evidence type="ECO:0000256" key="8">
    <source>
        <dbReference type="SAM" id="SignalP"/>
    </source>
</evidence>
<dbReference type="GO" id="GO:0004180">
    <property type="term" value="F:carboxypeptidase activity"/>
    <property type="evidence" value="ECO:0007669"/>
    <property type="project" value="UniProtKB-ARBA"/>
</dbReference>
<feature type="chain" id="PRO_5013395321" evidence="8">
    <location>
        <begin position="20"/>
        <end position="247"/>
    </location>
</feature>
<feature type="active site" description="Proton donor/acceptor" evidence="7">
    <location>
        <position position="142"/>
    </location>
</feature>
<evidence type="ECO:0000256" key="6">
    <source>
        <dbReference type="ARBA" id="ARBA00023316"/>
    </source>
</evidence>